<dbReference type="InterPro" id="IPR039353">
    <property type="entry name" value="TF_Adf1"/>
</dbReference>
<dbReference type="SMART" id="SM00595">
    <property type="entry name" value="MADF"/>
    <property type="match status" value="1"/>
</dbReference>
<dbReference type="PANTHER" id="PTHR12243">
    <property type="entry name" value="MADF DOMAIN TRANSCRIPTION FACTOR"/>
    <property type="match status" value="1"/>
</dbReference>
<accession>A0ABN8AVX9</accession>
<evidence type="ECO:0000256" key="1">
    <source>
        <dbReference type="PROSITE-ProRule" id="PRU00371"/>
    </source>
</evidence>
<feature type="domain" description="MADF" evidence="2">
    <location>
        <begin position="7"/>
        <end position="91"/>
    </location>
</feature>
<dbReference type="PROSITE" id="PS51031">
    <property type="entry name" value="BESS"/>
    <property type="match status" value="1"/>
</dbReference>
<keyword evidence="1" id="KW-0539">Nucleus</keyword>
<name>A0ABN8AVX9_CHISP</name>
<evidence type="ECO:0000259" key="3">
    <source>
        <dbReference type="PROSITE" id="PS51031"/>
    </source>
</evidence>
<gene>
    <name evidence="4" type="ORF">CHILSU_LOCUS2615</name>
</gene>
<dbReference type="InterPro" id="IPR006578">
    <property type="entry name" value="MADF-dom"/>
</dbReference>
<evidence type="ECO:0000313" key="4">
    <source>
        <dbReference type="EMBL" id="CAH0399468.1"/>
    </source>
</evidence>
<evidence type="ECO:0008006" key="6">
    <source>
        <dbReference type="Google" id="ProtNLM"/>
    </source>
</evidence>
<protein>
    <recommendedName>
        <fullName evidence="6">MADF domain-containing protein</fullName>
    </recommendedName>
</protein>
<dbReference type="InterPro" id="IPR004210">
    <property type="entry name" value="BESS_motif"/>
</dbReference>
<dbReference type="PROSITE" id="PS51029">
    <property type="entry name" value="MADF"/>
    <property type="match status" value="1"/>
</dbReference>
<evidence type="ECO:0000259" key="2">
    <source>
        <dbReference type="PROSITE" id="PS51029"/>
    </source>
</evidence>
<dbReference type="PANTHER" id="PTHR12243:SF60">
    <property type="entry name" value="SI:CH211-15D5.12-RELATED"/>
    <property type="match status" value="1"/>
</dbReference>
<sequence length="208" mass="24530">MGDKNLTLVKSIEKFPCLYNHHCIDYSKKEVTDIAWNVVANETKLTVAECREKWKNLRYGFIRSLRPNPDGSSKKKYYLHDDMEFVLPFIKFLSKSSQMPATNLEIDTDDDINDYTTDKGQSPQFEYDNLFQNAEPLRKKIRLYEPDRINDARKMFLLSLLPEVNELTENQMKCFRRKVLALLDEIVDNIPDQSEIDSNDCIIKREYE</sequence>
<keyword evidence="5" id="KW-1185">Reference proteome</keyword>
<comment type="subcellular location">
    <subcellularLocation>
        <location evidence="1">Nucleus</location>
    </subcellularLocation>
</comment>
<dbReference type="EMBL" id="OU963907">
    <property type="protein sequence ID" value="CAH0399468.1"/>
    <property type="molecule type" value="Genomic_DNA"/>
</dbReference>
<organism evidence="4 5">
    <name type="scientific">Chilo suppressalis</name>
    <name type="common">Asiatic rice borer moth</name>
    <dbReference type="NCBI Taxonomy" id="168631"/>
    <lineage>
        <taxon>Eukaryota</taxon>
        <taxon>Metazoa</taxon>
        <taxon>Ecdysozoa</taxon>
        <taxon>Arthropoda</taxon>
        <taxon>Hexapoda</taxon>
        <taxon>Insecta</taxon>
        <taxon>Pterygota</taxon>
        <taxon>Neoptera</taxon>
        <taxon>Endopterygota</taxon>
        <taxon>Lepidoptera</taxon>
        <taxon>Glossata</taxon>
        <taxon>Ditrysia</taxon>
        <taxon>Pyraloidea</taxon>
        <taxon>Crambidae</taxon>
        <taxon>Crambinae</taxon>
        <taxon>Chilo</taxon>
    </lineage>
</organism>
<proteinExistence type="predicted"/>
<feature type="domain" description="BESS" evidence="3">
    <location>
        <begin position="150"/>
        <end position="189"/>
    </location>
</feature>
<dbReference type="Pfam" id="PF10545">
    <property type="entry name" value="MADF_DNA_bdg"/>
    <property type="match status" value="1"/>
</dbReference>
<evidence type="ECO:0000313" key="5">
    <source>
        <dbReference type="Proteomes" id="UP001153292"/>
    </source>
</evidence>
<dbReference type="Proteomes" id="UP001153292">
    <property type="component" value="Chromosome 14"/>
</dbReference>
<reference evidence="4" key="1">
    <citation type="submission" date="2021-12" db="EMBL/GenBank/DDBJ databases">
        <authorList>
            <person name="King R."/>
        </authorList>
    </citation>
    <scope>NUCLEOTIDE SEQUENCE</scope>
</reference>